<keyword evidence="3" id="KW-1185">Reference proteome</keyword>
<feature type="region of interest" description="Disordered" evidence="1">
    <location>
        <begin position="125"/>
        <end position="145"/>
    </location>
</feature>
<dbReference type="SUPFAM" id="SSF52833">
    <property type="entry name" value="Thioredoxin-like"/>
    <property type="match status" value="1"/>
</dbReference>
<dbReference type="Gene3D" id="3.40.30.10">
    <property type="entry name" value="Glutaredoxin"/>
    <property type="match status" value="1"/>
</dbReference>
<dbReference type="InterPro" id="IPR036249">
    <property type="entry name" value="Thioredoxin-like_sf"/>
</dbReference>
<reference evidence="2 3" key="1">
    <citation type="submission" date="2024-09" db="EMBL/GenBank/DDBJ databases">
        <authorList>
            <person name="Sun Q."/>
            <person name="Mori K."/>
        </authorList>
    </citation>
    <scope>NUCLEOTIDE SEQUENCE [LARGE SCALE GENOMIC DNA]</scope>
    <source>
        <strain evidence="2 3">TBRC 5777</strain>
    </source>
</reference>
<accession>A0ABV6JR01</accession>
<evidence type="ECO:0000313" key="3">
    <source>
        <dbReference type="Proteomes" id="UP001589865"/>
    </source>
</evidence>
<organism evidence="2 3">
    <name type="scientific">Roseomonas elaeocarpi</name>
    <dbReference type="NCBI Taxonomy" id="907779"/>
    <lineage>
        <taxon>Bacteria</taxon>
        <taxon>Pseudomonadati</taxon>
        <taxon>Pseudomonadota</taxon>
        <taxon>Alphaproteobacteria</taxon>
        <taxon>Acetobacterales</taxon>
        <taxon>Roseomonadaceae</taxon>
        <taxon>Roseomonas</taxon>
    </lineage>
</organism>
<protein>
    <submittedName>
        <fullName evidence="2">Thioredoxin family protein</fullName>
    </submittedName>
</protein>
<dbReference type="RefSeq" id="WP_377043887.1">
    <property type="nucleotide sequence ID" value="NZ_JBHLUN010000005.1"/>
</dbReference>
<dbReference type="Proteomes" id="UP001589865">
    <property type="component" value="Unassembled WGS sequence"/>
</dbReference>
<dbReference type="EMBL" id="JBHLUN010000005">
    <property type="protein sequence ID" value="MFC0408144.1"/>
    <property type="molecule type" value="Genomic_DNA"/>
</dbReference>
<name>A0ABV6JR01_9PROT</name>
<comment type="caution">
    <text evidence="2">The sequence shown here is derived from an EMBL/GenBank/DDBJ whole genome shotgun (WGS) entry which is preliminary data.</text>
</comment>
<gene>
    <name evidence="2" type="ORF">ACFFGY_07770</name>
</gene>
<evidence type="ECO:0000256" key="1">
    <source>
        <dbReference type="SAM" id="MobiDB-lite"/>
    </source>
</evidence>
<proteinExistence type="predicted"/>
<dbReference type="CDD" id="cd02947">
    <property type="entry name" value="TRX_family"/>
    <property type="match status" value="1"/>
</dbReference>
<sequence length="145" mass="16262">MASVIDIGSVRGLPMRRVESTELDTVLAEEVRERLSILLLWETNCVACDTIRRALGEAPERFRWPGVRWLQGDVRADPWIATRFGLHGIPAFLLFSGHRVLGRITGWPGGESFGRIVAHQLQRTAQSPLPPRIHRPRGGDLLPRA</sequence>
<evidence type="ECO:0000313" key="2">
    <source>
        <dbReference type="EMBL" id="MFC0408144.1"/>
    </source>
</evidence>